<evidence type="ECO:0000259" key="10">
    <source>
        <dbReference type="PROSITE" id="PS50023"/>
    </source>
</evidence>
<feature type="region of interest" description="Disordered" evidence="9">
    <location>
        <begin position="515"/>
        <end position="564"/>
    </location>
</feature>
<dbReference type="AlphaFoldDB" id="A0AAQ4S6W5"/>
<evidence type="ECO:0000256" key="1">
    <source>
        <dbReference type="ARBA" id="ARBA00004496"/>
    </source>
</evidence>
<dbReference type="SMART" id="SM00153">
    <property type="entry name" value="VHP"/>
    <property type="match status" value="1"/>
</dbReference>
<dbReference type="Gene3D" id="1.10.950.10">
    <property type="entry name" value="Villin headpiece domain"/>
    <property type="match status" value="1"/>
</dbReference>
<dbReference type="GO" id="GO:0001725">
    <property type="term" value="C:stress fiber"/>
    <property type="evidence" value="ECO:0007669"/>
    <property type="project" value="TreeGrafter"/>
</dbReference>
<evidence type="ECO:0000256" key="6">
    <source>
        <dbReference type="ARBA" id="ARBA00022833"/>
    </source>
</evidence>
<evidence type="ECO:0000256" key="3">
    <source>
        <dbReference type="ARBA" id="ARBA00022553"/>
    </source>
</evidence>
<feature type="compositionally biased region" description="Basic and acidic residues" evidence="9">
    <location>
        <begin position="383"/>
        <end position="410"/>
    </location>
</feature>
<keyword evidence="13" id="KW-1185">Reference proteome</keyword>
<dbReference type="FunFam" id="2.10.110.10:FF:000007">
    <property type="entry name" value="actin-binding LIM protein 1 isoform X1"/>
    <property type="match status" value="1"/>
</dbReference>
<dbReference type="GO" id="GO:0060271">
    <property type="term" value="P:cilium assembly"/>
    <property type="evidence" value="ECO:0007669"/>
    <property type="project" value="TreeGrafter"/>
</dbReference>
<feature type="region of interest" description="Disordered" evidence="9">
    <location>
        <begin position="470"/>
        <end position="496"/>
    </location>
</feature>
<feature type="region of interest" description="Disordered" evidence="9">
    <location>
        <begin position="370"/>
        <end position="445"/>
    </location>
</feature>
<evidence type="ECO:0000256" key="5">
    <source>
        <dbReference type="ARBA" id="ARBA00022737"/>
    </source>
</evidence>
<evidence type="ECO:0000259" key="11">
    <source>
        <dbReference type="PROSITE" id="PS51089"/>
    </source>
</evidence>
<dbReference type="GO" id="GO:0051015">
    <property type="term" value="F:actin filament binding"/>
    <property type="evidence" value="ECO:0007669"/>
    <property type="project" value="TreeGrafter"/>
</dbReference>
<evidence type="ECO:0000313" key="12">
    <source>
        <dbReference type="Ensembl" id="ENSGACP00000070653.1"/>
    </source>
</evidence>
<dbReference type="FunFam" id="2.10.110.10:FF:000003">
    <property type="entry name" value="actin-binding LIM protein 1 isoform X1"/>
    <property type="match status" value="1"/>
</dbReference>
<keyword evidence="7 8" id="KW-0440">LIM domain</keyword>
<dbReference type="FunFam" id="1.10.950.10:FF:000001">
    <property type="entry name" value="actin-binding LIM protein 1 isoform X2"/>
    <property type="match status" value="1"/>
</dbReference>
<feature type="domain" description="LIM zinc-binding" evidence="10">
    <location>
        <begin position="177"/>
        <end position="236"/>
    </location>
</feature>
<keyword evidence="2" id="KW-0963">Cytoplasm</keyword>
<dbReference type="SUPFAM" id="SSF47050">
    <property type="entry name" value="VHP, Villin headpiece domain"/>
    <property type="match status" value="1"/>
</dbReference>
<feature type="region of interest" description="Disordered" evidence="9">
    <location>
        <begin position="292"/>
        <end position="325"/>
    </location>
</feature>
<feature type="domain" description="HP" evidence="11">
    <location>
        <begin position="603"/>
        <end position="671"/>
    </location>
</feature>
<dbReference type="PROSITE" id="PS00478">
    <property type="entry name" value="LIM_DOMAIN_1"/>
    <property type="match status" value="2"/>
</dbReference>
<dbReference type="Pfam" id="PF02209">
    <property type="entry name" value="VHP"/>
    <property type="match status" value="1"/>
</dbReference>
<dbReference type="Ensembl" id="ENSGACT00000035034.1">
    <property type="protein sequence ID" value="ENSGACP00000070653.1"/>
    <property type="gene ID" value="ENSGACG00000003725.2"/>
</dbReference>
<dbReference type="GeneTree" id="ENSGT00950000182850"/>
<dbReference type="SUPFAM" id="SSF57716">
    <property type="entry name" value="Glucocorticoid receptor-like (DNA-binding domain)"/>
    <property type="match status" value="6"/>
</dbReference>
<evidence type="ECO:0000256" key="8">
    <source>
        <dbReference type="PROSITE-ProRule" id="PRU00125"/>
    </source>
</evidence>
<feature type="domain" description="LIM zinc-binding" evidence="10">
    <location>
        <begin position="107"/>
        <end position="166"/>
    </location>
</feature>
<dbReference type="CDD" id="cd09327">
    <property type="entry name" value="LIM1_abLIM"/>
    <property type="match status" value="1"/>
</dbReference>
<keyword evidence="3" id="KW-0597">Phosphoprotein</keyword>
<dbReference type="CDD" id="cd09329">
    <property type="entry name" value="LIM3_abLIM"/>
    <property type="match status" value="1"/>
</dbReference>
<dbReference type="FunFam" id="2.10.110.10:FF:000024">
    <property type="entry name" value="actin-binding LIM protein 1 isoform X1"/>
    <property type="match status" value="1"/>
</dbReference>
<evidence type="ECO:0008006" key="14">
    <source>
        <dbReference type="Google" id="ProtNLM"/>
    </source>
</evidence>
<dbReference type="InterPro" id="IPR003128">
    <property type="entry name" value="Villin_headpiece"/>
</dbReference>
<feature type="compositionally biased region" description="Low complexity" evidence="9">
    <location>
        <begin position="305"/>
        <end position="324"/>
    </location>
</feature>
<dbReference type="InterPro" id="IPR036886">
    <property type="entry name" value="Villin_headpiece_dom_sf"/>
</dbReference>
<accession>A0AAQ4S6W5</accession>
<dbReference type="InterPro" id="IPR032402">
    <property type="entry name" value="AbLIM_anchor"/>
</dbReference>
<dbReference type="CDD" id="cd09328">
    <property type="entry name" value="LIM2_abLIM"/>
    <property type="match status" value="1"/>
</dbReference>
<sequence length="671" mass="76388">MGEKDAAWQEPGYDGLCNYAQRITSCFGLDVAHAQDTHHHSTEKPLIQCYKCGEPCKGEVLRVQNKHFHLKCFTCKVCGCDLAQGGFFMKNGEYLCTLDYQRMHGTRCNGCGDFVEGEVVTALGKTYHPACFVCTICKRPFPAGDRVTFNGKDCLCQYCVEPMSPGPKDILGSSSTSYCAGCGRDIKNGQALLALDRQWHLGCFKCKACNKVLTGEYISKDGAPYCEKDYQIHFGVQCEACHQFITGKVLEAGDKHYHPSCARCSRCNQMFTEGEEMYLQGSTVWHPGCKNTTRTEERHRERPTRSSSESICSRPGSSIPGSPGHTIYAKVDNEILDYRDLAAIPKVKAIYDIERPDLITYEPLYTTSLDEREESRQSVGELHTARRERSPLPDDKVRHHCSYDRRERVLQRSTSQGSIGSPVYNRHGYTPTLSRSPQHFHRPGERRWGNASLCVHVYVFFVTFGGMAPIGSEGRRRSREEEEEEALKRKQLHEEHLSKIQSGLGKLILKEEMEKEQIRERHGRSLSAQRYDPKQTNYPTSPTKTNSLPSYGRNGLHRPQSTDFTQYNSYGDMCGGGRGESCYKNDGRAALARMDRGVSMPNMLEPKVYPYEMLMITSRGRAKLPRDVDRTRLERHLAPEMFFDIFGMEMKEFDRLPLWKRNDMKKKAKLF</sequence>
<keyword evidence="5" id="KW-0677">Repeat</keyword>
<dbReference type="InterPro" id="IPR051618">
    <property type="entry name" value="Actin-binding_LIM"/>
</dbReference>
<dbReference type="Proteomes" id="UP000007635">
    <property type="component" value="Chromosome VI"/>
</dbReference>
<evidence type="ECO:0000256" key="4">
    <source>
        <dbReference type="ARBA" id="ARBA00022723"/>
    </source>
</evidence>
<dbReference type="FunFam" id="2.10.110.10:FF:000004">
    <property type="entry name" value="actin-binding LIM protein 1 isoform X1"/>
    <property type="match status" value="1"/>
</dbReference>
<protein>
    <recommendedName>
        <fullName evidence="14">Actin binding LIM protein 1a</fullName>
    </recommendedName>
</protein>
<evidence type="ECO:0000313" key="13">
    <source>
        <dbReference type="Proteomes" id="UP000007635"/>
    </source>
</evidence>
<dbReference type="GO" id="GO:0046872">
    <property type="term" value="F:metal ion binding"/>
    <property type="evidence" value="ECO:0007669"/>
    <property type="project" value="UniProtKB-KW"/>
</dbReference>
<dbReference type="Gene3D" id="2.10.110.10">
    <property type="entry name" value="Cysteine Rich Protein"/>
    <property type="match status" value="4"/>
</dbReference>
<evidence type="ECO:0000256" key="7">
    <source>
        <dbReference type="ARBA" id="ARBA00023038"/>
    </source>
</evidence>
<feature type="compositionally biased region" description="Polar residues" evidence="9">
    <location>
        <begin position="534"/>
        <end position="549"/>
    </location>
</feature>
<comment type="subcellular location">
    <subcellularLocation>
        <location evidence="1">Cytoplasm</location>
    </subcellularLocation>
</comment>
<dbReference type="GO" id="GO:0007010">
    <property type="term" value="P:cytoskeleton organization"/>
    <property type="evidence" value="ECO:0007669"/>
    <property type="project" value="InterPro"/>
</dbReference>
<reference evidence="12" key="3">
    <citation type="submission" date="2025-09" db="UniProtKB">
        <authorList>
            <consortium name="Ensembl"/>
        </authorList>
    </citation>
    <scope>IDENTIFICATION</scope>
</reference>
<proteinExistence type="predicted"/>
<feature type="domain" description="LIM zinc-binding" evidence="10">
    <location>
        <begin position="47"/>
        <end position="106"/>
    </location>
</feature>
<dbReference type="PANTHER" id="PTHR24213:SF18">
    <property type="entry name" value="ACTIN-BINDING LIM PROTEIN 1"/>
    <property type="match status" value="1"/>
</dbReference>
<dbReference type="CDD" id="cd09330">
    <property type="entry name" value="LIM4_abLIM"/>
    <property type="match status" value="1"/>
</dbReference>
<keyword evidence="4 8" id="KW-0479">Metal-binding</keyword>
<dbReference type="InterPro" id="IPR001781">
    <property type="entry name" value="Znf_LIM"/>
</dbReference>
<reference evidence="12 13" key="1">
    <citation type="journal article" date="2021" name="G3 (Bethesda)">
        <title>Improved contiguity of the threespine stickleback genome using long-read sequencing.</title>
        <authorList>
            <person name="Nath S."/>
            <person name="Shaw D.E."/>
            <person name="White M.A."/>
        </authorList>
    </citation>
    <scope>NUCLEOTIDE SEQUENCE [LARGE SCALE GENOMIC DNA]</scope>
    <source>
        <strain evidence="12 13">Lake Benthic</strain>
    </source>
</reference>
<feature type="compositionally biased region" description="Basic and acidic residues" evidence="9">
    <location>
        <begin position="293"/>
        <end position="304"/>
    </location>
</feature>
<evidence type="ECO:0000256" key="9">
    <source>
        <dbReference type="SAM" id="MobiDB-lite"/>
    </source>
</evidence>
<dbReference type="SMART" id="SM00132">
    <property type="entry name" value="LIM"/>
    <property type="match status" value="4"/>
</dbReference>
<dbReference type="Pfam" id="PF16182">
    <property type="entry name" value="AbLIM_anchor"/>
    <property type="match status" value="2"/>
</dbReference>
<dbReference type="GO" id="GO:0030032">
    <property type="term" value="P:lamellipodium assembly"/>
    <property type="evidence" value="ECO:0007669"/>
    <property type="project" value="TreeGrafter"/>
</dbReference>
<name>A0AAQ4S6W5_GASAC</name>
<dbReference type="GO" id="GO:0005737">
    <property type="term" value="C:cytoplasm"/>
    <property type="evidence" value="ECO:0007669"/>
    <property type="project" value="UniProtKB-SubCell"/>
</dbReference>
<dbReference type="Pfam" id="PF00412">
    <property type="entry name" value="LIM"/>
    <property type="match status" value="4"/>
</dbReference>
<dbReference type="PANTHER" id="PTHR24213">
    <property type="entry name" value="ACTIN-BINDING LIM PROTEIN"/>
    <property type="match status" value="1"/>
</dbReference>
<dbReference type="PROSITE" id="PS50023">
    <property type="entry name" value="LIM_DOMAIN_2"/>
    <property type="match status" value="3"/>
</dbReference>
<dbReference type="PROSITE" id="PS51089">
    <property type="entry name" value="HP"/>
    <property type="match status" value="1"/>
</dbReference>
<feature type="compositionally biased region" description="Basic and acidic residues" evidence="9">
    <location>
        <begin position="473"/>
        <end position="496"/>
    </location>
</feature>
<reference evidence="12" key="2">
    <citation type="submission" date="2025-08" db="UniProtKB">
        <authorList>
            <consortium name="Ensembl"/>
        </authorList>
    </citation>
    <scope>IDENTIFICATION</scope>
</reference>
<organism evidence="12 13">
    <name type="scientific">Gasterosteus aculeatus aculeatus</name>
    <name type="common">three-spined stickleback</name>
    <dbReference type="NCBI Taxonomy" id="481459"/>
    <lineage>
        <taxon>Eukaryota</taxon>
        <taxon>Metazoa</taxon>
        <taxon>Chordata</taxon>
        <taxon>Craniata</taxon>
        <taxon>Vertebrata</taxon>
        <taxon>Euteleostomi</taxon>
        <taxon>Actinopterygii</taxon>
        <taxon>Neopterygii</taxon>
        <taxon>Teleostei</taxon>
        <taxon>Neoteleostei</taxon>
        <taxon>Acanthomorphata</taxon>
        <taxon>Eupercaria</taxon>
        <taxon>Perciformes</taxon>
        <taxon>Cottioidei</taxon>
        <taxon>Gasterosteales</taxon>
        <taxon>Gasterosteidae</taxon>
        <taxon>Gasterosteus</taxon>
    </lineage>
</organism>
<evidence type="ECO:0000256" key="2">
    <source>
        <dbReference type="ARBA" id="ARBA00022490"/>
    </source>
</evidence>
<keyword evidence="6 8" id="KW-0862">Zinc</keyword>